<dbReference type="Proteomes" id="UP000474296">
    <property type="component" value="Unassembled WGS sequence"/>
</dbReference>
<dbReference type="SUPFAM" id="SSF50370">
    <property type="entry name" value="Ricin B-like lectins"/>
    <property type="match status" value="1"/>
</dbReference>
<dbReference type="RefSeq" id="WP_164033739.1">
    <property type="nucleotide sequence ID" value="NZ_JAABOQ010000009.1"/>
</dbReference>
<comment type="caution">
    <text evidence="3">The sequence shown here is derived from an EMBL/GenBank/DDBJ whole genome shotgun (WGS) entry which is preliminary data.</text>
</comment>
<evidence type="ECO:0000259" key="2">
    <source>
        <dbReference type="SMART" id="SM00458"/>
    </source>
</evidence>
<keyword evidence="4" id="KW-1185">Reference proteome</keyword>
<feature type="chain" id="PRO_5026756065" description="Ricin B lectin domain-containing protein" evidence="1">
    <location>
        <begin position="26"/>
        <end position="531"/>
    </location>
</feature>
<protein>
    <recommendedName>
        <fullName evidence="2">Ricin B lectin domain-containing protein</fullName>
    </recommendedName>
</protein>
<dbReference type="EMBL" id="JAABOQ010000009">
    <property type="protein sequence ID" value="NER19052.1"/>
    <property type="molecule type" value="Genomic_DNA"/>
</dbReference>
<feature type="signal peptide" evidence="1">
    <location>
        <begin position="1"/>
        <end position="25"/>
    </location>
</feature>
<dbReference type="PROSITE" id="PS50231">
    <property type="entry name" value="RICIN_B_LECTIN"/>
    <property type="match status" value="1"/>
</dbReference>
<organism evidence="3 4">
    <name type="scientific">Spongiivirga citrea</name>
    <dbReference type="NCBI Taxonomy" id="1481457"/>
    <lineage>
        <taxon>Bacteria</taxon>
        <taxon>Pseudomonadati</taxon>
        <taxon>Bacteroidota</taxon>
        <taxon>Flavobacteriia</taxon>
        <taxon>Flavobacteriales</taxon>
        <taxon>Flavobacteriaceae</taxon>
        <taxon>Spongiivirga</taxon>
    </lineage>
</organism>
<keyword evidence="1" id="KW-0732">Signal</keyword>
<dbReference type="InterPro" id="IPR035992">
    <property type="entry name" value="Ricin_B-like_lectins"/>
</dbReference>
<dbReference type="InterPro" id="IPR000772">
    <property type="entry name" value="Ricin_B_lectin"/>
</dbReference>
<feature type="domain" description="Ricin B lectin" evidence="2">
    <location>
        <begin position="29"/>
        <end position="164"/>
    </location>
</feature>
<evidence type="ECO:0000256" key="1">
    <source>
        <dbReference type="SAM" id="SignalP"/>
    </source>
</evidence>
<gene>
    <name evidence="3" type="ORF">GWK10_17690</name>
</gene>
<dbReference type="CDD" id="cd00161">
    <property type="entry name" value="beta-trefoil_Ricin-like"/>
    <property type="match status" value="1"/>
</dbReference>
<dbReference type="Pfam" id="PF14200">
    <property type="entry name" value="RicinB_lectin_2"/>
    <property type="match status" value="1"/>
</dbReference>
<sequence>MRNSINKITCFFAILLILNIHFASAQKNGGEYYIISALENKALDVQWGKSKNGTPFHLWSQNQGLAQRFTLENAGNGYFYIKSALGKYMHVYGGRGVQKAKVTLWDKVNQDNLKWKFVPGADGYFYIQSKLGTFLDVQWGNAKNGTPIWMWDGNKGNAQKWKLKLTKSLLQIKMTTFSPKDHGFKFSNKFKSTVGDAGSIKFTFNGLCGGMAYAANDYFLSSKAIPKQTYQPAIGTTLHKYIYERQQNSLSNLDKFLEFSFNPFGSRDREFFYWGLEGRLYELKRLIDNNMPIPLGLFNVHNDPTSHHQVLAIGYDLGGYIGKKDRDPNQENVKIFIYDPNYPGEVCALIPVPNEAAYHQYRGKFENNKFILLKKCSKKWRSYFLDKKFKKRTPPKIKQPVKTESDKINRLLFTIRTGGDDLRGGNDNVDIHIEFKNGTKQSVLNANGKNRWPDNHNQIVEVYLDKPVNRNQIDCIKLQTTFGGGMFGDNWNMDYLKIEAFAGDTRVDDIYQKSGRPLKRFTGDHQWFSTK</sequence>
<proteinExistence type="predicted"/>
<dbReference type="Gene3D" id="2.80.10.50">
    <property type="match status" value="3"/>
</dbReference>
<dbReference type="AlphaFoldDB" id="A0A6M0CMZ6"/>
<evidence type="ECO:0000313" key="3">
    <source>
        <dbReference type="EMBL" id="NER19052.1"/>
    </source>
</evidence>
<dbReference type="SMART" id="SM00458">
    <property type="entry name" value="RICIN"/>
    <property type="match status" value="1"/>
</dbReference>
<evidence type="ECO:0000313" key="4">
    <source>
        <dbReference type="Proteomes" id="UP000474296"/>
    </source>
</evidence>
<name>A0A6M0CMZ6_9FLAO</name>
<accession>A0A6M0CMZ6</accession>
<reference evidence="3 4" key="1">
    <citation type="submission" date="2020-01" db="EMBL/GenBank/DDBJ databases">
        <title>Spongiivirga citrea KCTC 32990T.</title>
        <authorList>
            <person name="Wang G."/>
        </authorList>
    </citation>
    <scope>NUCLEOTIDE SEQUENCE [LARGE SCALE GENOMIC DNA]</scope>
    <source>
        <strain evidence="3 4">KCTC 32990</strain>
    </source>
</reference>